<organism evidence="2 3">
    <name type="scientific">Haemaphysalis longicornis</name>
    <name type="common">Bush tick</name>
    <dbReference type="NCBI Taxonomy" id="44386"/>
    <lineage>
        <taxon>Eukaryota</taxon>
        <taxon>Metazoa</taxon>
        <taxon>Ecdysozoa</taxon>
        <taxon>Arthropoda</taxon>
        <taxon>Chelicerata</taxon>
        <taxon>Arachnida</taxon>
        <taxon>Acari</taxon>
        <taxon>Parasitiformes</taxon>
        <taxon>Ixodida</taxon>
        <taxon>Ixodoidea</taxon>
        <taxon>Ixodidae</taxon>
        <taxon>Haemaphysalinae</taxon>
        <taxon>Haemaphysalis</taxon>
    </lineage>
</organism>
<sequence length="114" mass="12952">MTRRTDVTGYVMGSVPILACEPLAYRIKPSPPTEPSFALLAGYNRWRRDMQQAQPNGGGGSREQRQLEGERQGMAKMWEFDAFIEEGDEDFASYVERFGHYCKVAGVQDEELKN</sequence>
<reference evidence="2 3" key="1">
    <citation type="journal article" date="2020" name="Cell">
        <title>Large-Scale Comparative Analyses of Tick Genomes Elucidate Their Genetic Diversity and Vector Capacities.</title>
        <authorList>
            <consortium name="Tick Genome and Microbiome Consortium (TIGMIC)"/>
            <person name="Jia N."/>
            <person name="Wang J."/>
            <person name="Shi W."/>
            <person name="Du L."/>
            <person name="Sun Y."/>
            <person name="Zhan W."/>
            <person name="Jiang J.F."/>
            <person name="Wang Q."/>
            <person name="Zhang B."/>
            <person name="Ji P."/>
            <person name="Bell-Sakyi L."/>
            <person name="Cui X.M."/>
            <person name="Yuan T.T."/>
            <person name="Jiang B.G."/>
            <person name="Yang W.F."/>
            <person name="Lam T.T."/>
            <person name="Chang Q.C."/>
            <person name="Ding S.J."/>
            <person name="Wang X.J."/>
            <person name="Zhu J.G."/>
            <person name="Ruan X.D."/>
            <person name="Zhao L."/>
            <person name="Wei J.T."/>
            <person name="Ye R.Z."/>
            <person name="Que T.C."/>
            <person name="Du C.H."/>
            <person name="Zhou Y.H."/>
            <person name="Cheng J.X."/>
            <person name="Dai P.F."/>
            <person name="Guo W.B."/>
            <person name="Han X.H."/>
            <person name="Huang E.J."/>
            <person name="Li L.F."/>
            <person name="Wei W."/>
            <person name="Gao Y.C."/>
            <person name="Liu J.Z."/>
            <person name="Shao H.Z."/>
            <person name="Wang X."/>
            <person name="Wang C.C."/>
            <person name="Yang T.C."/>
            <person name="Huo Q.B."/>
            <person name="Li W."/>
            <person name="Chen H.Y."/>
            <person name="Chen S.E."/>
            <person name="Zhou L.G."/>
            <person name="Ni X.B."/>
            <person name="Tian J.H."/>
            <person name="Sheng Y."/>
            <person name="Liu T."/>
            <person name="Pan Y.S."/>
            <person name="Xia L.Y."/>
            <person name="Li J."/>
            <person name="Zhao F."/>
            <person name="Cao W.C."/>
        </authorList>
    </citation>
    <scope>NUCLEOTIDE SEQUENCE [LARGE SCALE GENOMIC DNA]</scope>
    <source>
        <strain evidence="2">HaeL-2018</strain>
    </source>
</reference>
<evidence type="ECO:0000313" key="3">
    <source>
        <dbReference type="Proteomes" id="UP000821853"/>
    </source>
</evidence>
<gene>
    <name evidence="2" type="ORF">HPB48_021414</name>
</gene>
<protein>
    <submittedName>
        <fullName evidence="2">Uncharacterized protein</fullName>
    </submittedName>
</protein>
<evidence type="ECO:0000313" key="2">
    <source>
        <dbReference type="EMBL" id="KAH9366932.1"/>
    </source>
</evidence>
<feature type="region of interest" description="Disordered" evidence="1">
    <location>
        <begin position="49"/>
        <end position="71"/>
    </location>
</feature>
<feature type="compositionally biased region" description="Basic and acidic residues" evidence="1">
    <location>
        <begin position="62"/>
        <end position="71"/>
    </location>
</feature>
<dbReference type="VEuPathDB" id="VectorBase:HLOH_047488"/>
<comment type="caution">
    <text evidence="2">The sequence shown here is derived from an EMBL/GenBank/DDBJ whole genome shotgun (WGS) entry which is preliminary data.</text>
</comment>
<dbReference type="EMBL" id="JABSTR010000004">
    <property type="protein sequence ID" value="KAH9366932.1"/>
    <property type="molecule type" value="Genomic_DNA"/>
</dbReference>
<evidence type="ECO:0000256" key="1">
    <source>
        <dbReference type="SAM" id="MobiDB-lite"/>
    </source>
</evidence>
<dbReference type="AlphaFoldDB" id="A0A9J6FY12"/>
<dbReference type="Proteomes" id="UP000821853">
    <property type="component" value="Chromosome 2"/>
</dbReference>
<keyword evidence="3" id="KW-1185">Reference proteome</keyword>
<name>A0A9J6FY12_HAELO</name>
<accession>A0A9J6FY12</accession>
<proteinExistence type="predicted"/>